<proteinExistence type="predicted"/>
<reference evidence="7" key="1">
    <citation type="submission" date="2017-01" db="EMBL/GenBank/DDBJ databases">
        <authorList>
            <person name="Varghese N."/>
            <person name="Submissions S."/>
        </authorList>
    </citation>
    <scope>NUCLEOTIDE SEQUENCE [LARGE SCALE GENOMIC DNA]</scope>
    <source>
        <strain evidence="7">DSM 29591</strain>
    </source>
</reference>
<sequence length="141" mass="14907">MISSTLNTAPVSKGANISIWAAQVIGSALFLMSGAMKLFTPIPELAAMMPWAGEYSEGFVRFIGVVDLAGGLGLLLPSLTRIMPRLTVVAAAACVLLQILAILFHASRGEFEVLPLNVVYIGCALIVLWGRGRKAPITPRG</sequence>
<dbReference type="Pfam" id="PF13564">
    <property type="entry name" value="DoxX_2"/>
    <property type="match status" value="1"/>
</dbReference>
<dbReference type="GO" id="GO:0016020">
    <property type="term" value="C:membrane"/>
    <property type="evidence" value="ECO:0007669"/>
    <property type="project" value="UniProtKB-SubCell"/>
</dbReference>
<dbReference type="AlphaFoldDB" id="A0A1R3WEL2"/>
<feature type="transmembrane region" description="Helical" evidence="5">
    <location>
        <begin position="86"/>
        <end position="107"/>
    </location>
</feature>
<evidence type="ECO:0000313" key="7">
    <source>
        <dbReference type="Proteomes" id="UP000186997"/>
    </source>
</evidence>
<keyword evidence="3 5" id="KW-1133">Transmembrane helix</keyword>
<gene>
    <name evidence="6" type="ORF">SAMN05421665_0358</name>
</gene>
<dbReference type="EMBL" id="FTPR01000001">
    <property type="protein sequence ID" value="SIT76358.1"/>
    <property type="molecule type" value="Genomic_DNA"/>
</dbReference>
<organism evidence="6 7">
    <name type="scientific">Yoonia rosea</name>
    <dbReference type="NCBI Taxonomy" id="287098"/>
    <lineage>
        <taxon>Bacteria</taxon>
        <taxon>Pseudomonadati</taxon>
        <taxon>Pseudomonadota</taxon>
        <taxon>Alphaproteobacteria</taxon>
        <taxon>Rhodobacterales</taxon>
        <taxon>Paracoccaceae</taxon>
        <taxon>Yoonia</taxon>
    </lineage>
</organism>
<name>A0A1R3WEL2_9RHOB</name>
<evidence type="ECO:0000256" key="1">
    <source>
        <dbReference type="ARBA" id="ARBA00004141"/>
    </source>
</evidence>
<dbReference type="InterPro" id="IPR032808">
    <property type="entry name" value="DoxX"/>
</dbReference>
<feature type="transmembrane region" description="Helical" evidence="5">
    <location>
        <begin position="113"/>
        <end position="130"/>
    </location>
</feature>
<comment type="subcellular location">
    <subcellularLocation>
        <location evidence="1">Membrane</location>
        <topology evidence="1">Multi-pass membrane protein</topology>
    </subcellularLocation>
</comment>
<evidence type="ECO:0000256" key="3">
    <source>
        <dbReference type="ARBA" id="ARBA00022989"/>
    </source>
</evidence>
<keyword evidence="2 5" id="KW-0812">Transmembrane</keyword>
<evidence type="ECO:0000256" key="5">
    <source>
        <dbReference type="SAM" id="Phobius"/>
    </source>
</evidence>
<protein>
    <submittedName>
        <fullName evidence="6">DoxX-like family protein</fullName>
    </submittedName>
</protein>
<evidence type="ECO:0000256" key="2">
    <source>
        <dbReference type="ARBA" id="ARBA00022692"/>
    </source>
</evidence>
<feature type="transmembrane region" description="Helical" evidence="5">
    <location>
        <begin position="20"/>
        <end position="39"/>
    </location>
</feature>
<evidence type="ECO:0000256" key="4">
    <source>
        <dbReference type="ARBA" id="ARBA00023136"/>
    </source>
</evidence>
<keyword evidence="7" id="KW-1185">Reference proteome</keyword>
<accession>A0A1R3WEL2</accession>
<keyword evidence="4 5" id="KW-0472">Membrane</keyword>
<dbReference type="Proteomes" id="UP000186997">
    <property type="component" value="Unassembled WGS sequence"/>
</dbReference>
<feature type="transmembrane region" description="Helical" evidence="5">
    <location>
        <begin position="59"/>
        <end position="79"/>
    </location>
</feature>
<evidence type="ECO:0000313" key="6">
    <source>
        <dbReference type="EMBL" id="SIT76358.1"/>
    </source>
</evidence>